<keyword evidence="2" id="KW-0805">Transcription regulation</keyword>
<dbReference type="InterPro" id="IPR007627">
    <property type="entry name" value="RNA_pol_sigma70_r2"/>
</dbReference>
<dbReference type="InterPro" id="IPR013325">
    <property type="entry name" value="RNA_pol_sigma_r2"/>
</dbReference>
<comment type="similarity">
    <text evidence="1">Belongs to the sigma-70 factor family. ECF subfamily.</text>
</comment>
<feature type="domain" description="RNA polymerase sigma factor 70 region 4 type 2" evidence="6">
    <location>
        <begin position="154"/>
        <end position="204"/>
    </location>
</feature>
<protein>
    <submittedName>
        <fullName evidence="7">RNA polymerase sigma-70 factor (ECF subfamily)</fullName>
    </submittedName>
</protein>
<feature type="domain" description="RNA polymerase sigma-70 region 2" evidence="5">
    <location>
        <begin position="59"/>
        <end position="121"/>
    </location>
</feature>
<evidence type="ECO:0000256" key="1">
    <source>
        <dbReference type="ARBA" id="ARBA00010641"/>
    </source>
</evidence>
<keyword evidence="8" id="KW-1185">Reference proteome</keyword>
<dbReference type="Pfam" id="PF04542">
    <property type="entry name" value="Sigma70_r2"/>
    <property type="match status" value="1"/>
</dbReference>
<dbReference type="InterPro" id="IPR013249">
    <property type="entry name" value="RNA_pol_sigma70_r4_t2"/>
</dbReference>
<evidence type="ECO:0000259" key="5">
    <source>
        <dbReference type="Pfam" id="PF04542"/>
    </source>
</evidence>
<dbReference type="SUPFAM" id="SSF88659">
    <property type="entry name" value="Sigma3 and sigma4 domains of RNA polymerase sigma factors"/>
    <property type="match status" value="1"/>
</dbReference>
<keyword evidence="4" id="KW-0804">Transcription</keyword>
<evidence type="ECO:0000313" key="7">
    <source>
        <dbReference type="EMBL" id="RZS75944.1"/>
    </source>
</evidence>
<dbReference type="InterPro" id="IPR039425">
    <property type="entry name" value="RNA_pol_sigma-70-like"/>
</dbReference>
<keyword evidence="3" id="KW-0731">Sigma factor</keyword>
<evidence type="ECO:0000256" key="4">
    <source>
        <dbReference type="ARBA" id="ARBA00023163"/>
    </source>
</evidence>
<proteinExistence type="inferred from homology"/>
<dbReference type="EMBL" id="SGXA01000001">
    <property type="protein sequence ID" value="RZS75944.1"/>
    <property type="molecule type" value="Genomic_DNA"/>
</dbReference>
<dbReference type="PANTHER" id="PTHR43133">
    <property type="entry name" value="RNA POLYMERASE ECF-TYPE SIGMA FACTO"/>
    <property type="match status" value="1"/>
</dbReference>
<dbReference type="SUPFAM" id="SSF88946">
    <property type="entry name" value="Sigma2 domain of RNA polymerase sigma factors"/>
    <property type="match status" value="1"/>
</dbReference>
<name>A0A4Q7N4K5_9BACT</name>
<dbReference type="GO" id="GO:0016987">
    <property type="term" value="F:sigma factor activity"/>
    <property type="evidence" value="ECO:0007669"/>
    <property type="project" value="UniProtKB-KW"/>
</dbReference>
<dbReference type="GO" id="GO:0006352">
    <property type="term" value="P:DNA-templated transcription initiation"/>
    <property type="evidence" value="ECO:0007669"/>
    <property type="project" value="InterPro"/>
</dbReference>
<dbReference type="PANTHER" id="PTHR43133:SF46">
    <property type="entry name" value="RNA POLYMERASE SIGMA-70 FACTOR ECF SUBFAMILY"/>
    <property type="match status" value="1"/>
</dbReference>
<dbReference type="Proteomes" id="UP000293874">
    <property type="component" value="Unassembled WGS sequence"/>
</dbReference>
<evidence type="ECO:0000256" key="3">
    <source>
        <dbReference type="ARBA" id="ARBA00023082"/>
    </source>
</evidence>
<organism evidence="7 8">
    <name type="scientific">Pseudobacter ginsenosidimutans</name>
    <dbReference type="NCBI Taxonomy" id="661488"/>
    <lineage>
        <taxon>Bacteria</taxon>
        <taxon>Pseudomonadati</taxon>
        <taxon>Bacteroidota</taxon>
        <taxon>Chitinophagia</taxon>
        <taxon>Chitinophagales</taxon>
        <taxon>Chitinophagaceae</taxon>
        <taxon>Pseudobacter</taxon>
    </lineage>
</organism>
<sequence>MFKGSFAFPIFEIPRPVLLPKHYRNSYRGLPLQVYQTYSEEQLLALLKDGDQLAFEQIYSRYWKKLFTLAFHKLQSKHDAEDIVHDIFASIWLRRAELDIKSLEAYLAVAVKYKILEYINKSMQHVPVSEDSHENLATILPSDQLDARILASLLSQKIHQLPEKCRIVFEQSRLEGKSNPEIARDLNISRKTVEKHISTALRQLRLNLKDFFSAFFSF</sequence>
<dbReference type="CDD" id="cd06171">
    <property type="entry name" value="Sigma70_r4"/>
    <property type="match status" value="1"/>
</dbReference>
<dbReference type="InterPro" id="IPR014284">
    <property type="entry name" value="RNA_pol_sigma-70_dom"/>
</dbReference>
<dbReference type="InterPro" id="IPR036388">
    <property type="entry name" value="WH-like_DNA-bd_sf"/>
</dbReference>
<dbReference type="NCBIfam" id="TIGR02985">
    <property type="entry name" value="Sig70_bacteroi1"/>
    <property type="match status" value="1"/>
</dbReference>
<accession>A0A4Q7N4K5</accession>
<dbReference type="Gene3D" id="1.10.10.10">
    <property type="entry name" value="Winged helix-like DNA-binding domain superfamily/Winged helix DNA-binding domain"/>
    <property type="match status" value="1"/>
</dbReference>
<evidence type="ECO:0000313" key="8">
    <source>
        <dbReference type="Proteomes" id="UP000293874"/>
    </source>
</evidence>
<evidence type="ECO:0000259" key="6">
    <source>
        <dbReference type="Pfam" id="PF08281"/>
    </source>
</evidence>
<dbReference type="NCBIfam" id="TIGR02937">
    <property type="entry name" value="sigma70-ECF"/>
    <property type="match status" value="1"/>
</dbReference>
<gene>
    <name evidence="7" type="ORF">EV199_1820</name>
</gene>
<comment type="caution">
    <text evidence="7">The sequence shown here is derived from an EMBL/GenBank/DDBJ whole genome shotgun (WGS) entry which is preliminary data.</text>
</comment>
<dbReference type="InterPro" id="IPR014327">
    <property type="entry name" value="RNA_pol_sigma70_bacteroid"/>
</dbReference>
<reference evidence="7 8" key="1">
    <citation type="submission" date="2019-02" db="EMBL/GenBank/DDBJ databases">
        <title>Genomic Encyclopedia of Type Strains, Phase IV (KMG-IV): sequencing the most valuable type-strain genomes for metagenomic binning, comparative biology and taxonomic classification.</title>
        <authorList>
            <person name="Goeker M."/>
        </authorList>
    </citation>
    <scope>NUCLEOTIDE SEQUENCE [LARGE SCALE GENOMIC DNA]</scope>
    <source>
        <strain evidence="7 8">DSM 18116</strain>
    </source>
</reference>
<dbReference type="Pfam" id="PF08281">
    <property type="entry name" value="Sigma70_r4_2"/>
    <property type="match status" value="1"/>
</dbReference>
<dbReference type="InterPro" id="IPR013324">
    <property type="entry name" value="RNA_pol_sigma_r3/r4-like"/>
</dbReference>
<dbReference type="AlphaFoldDB" id="A0A4Q7N4K5"/>
<evidence type="ECO:0000256" key="2">
    <source>
        <dbReference type="ARBA" id="ARBA00023015"/>
    </source>
</evidence>
<dbReference type="Gene3D" id="1.10.1740.10">
    <property type="match status" value="1"/>
</dbReference>
<dbReference type="GO" id="GO:0003677">
    <property type="term" value="F:DNA binding"/>
    <property type="evidence" value="ECO:0007669"/>
    <property type="project" value="InterPro"/>
</dbReference>